<dbReference type="Proteomes" id="UP000184089">
    <property type="component" value="Unassembled WGS sequence"/>
</dbReference>
<reference evidence="3" key="1">
    <citation type="submission" date="2016-11" db="EMBL/GenBank/DDBJ databases">
        <authorList>
            <person name="Varghese N."/>
            <person name="Submissions S."/>
        </authorList>
    </citation>
    <scope>NUCLEOTIDE SEQUENCE</scope>
    <source>
        <strain evidence="3">DSM 4029</strain>
    </source>
</reference>
<accession>A0AAQ1RUM1</accession>
<dbReference type="InterPro" id="IPR000182">
    <property type="entry name" value="GNAT_dom"/>
</dbReference>
<dbReference type="Pfam" id="PF13673">
    <property type="entry name" value="Acetyltransf_10"/>
    <property type="match status" value="1"/>
</dbReference>
<dbReference type="InterPro" id="IPR016181">
    <property type="entry name" value="Acyl_CoA_acyltransferase"/>
</dbReference>
<feature type="domain" description="N-acetyltransferase" evidence="1">
    <location>
        <begin position="8"/>
        <end position="151"/>
    </location>
</feature>
<proteinExistence type="predicted"/>
<dbReference type="Gene3D" id="3.40.630.30">
    <property type="match status" value="1"/>
</dbReference>
<dbReference type="SUPFAM" id="SSF55729">
    <property type="entry name" value="Acyl-CoA N-acyltransferases (Nat)"/>
    <property type="match status" value="1"/>
</dbReference>
<dbReference type="EMBL" id="WWVX01000012">
    <property type="protein sequence ID" value="MZL70913.1"/>
    <property type="molecule type" value="Genomic_DNA"/>
</dbReference>
<dbReference type="PROSITE" id="PS51186">
    <property type="entry name" value="GNAT"/>
    <property type="match status" value="1"/>
</dbReference>
<keyword evidence="5" id="KW-1185">Reference proteome</keyword>
<reference evidence="2 5" key="3">
    <citation type="journal article" date="2019" name="Nat. Med.">
        <title>A library of human gut bacterial isolates paired with longitudinal multiomics data enables mechanistic microbiome research.</title>
        <authorList>
            <person name="Poyet M."/>
            <person name="Groussin M."/>
            <person name="Gibbons S.M."/>
            <person name="Avila-Pacheco J."/>
            <person name="Jiang X."/>
            <person name="Kearney S.M."/>
            <person name="Perrotta A.R."/>
            <person name="Berdy B."/>
            <person name="Zhao S."/>
            <person name="Lieberman T.D."/>
            <person name="Swanson P.K."/>
            <person name="Smith M."/>
            <person name="Roesemann S."/>
            <person name="Alexander J.E."/>
            <person name="Rich S.A."/>
            <person name="Livny J."/>
            <person name="Vlamakis H."/>
            <person name="Clish C."/>
            <person name="Bullock K."/>
            <person name="Deik A."/>
            <person name="Scott J."/>
            <person name="Pierce K.A."/>
            <person name="Xavier R.J."/>
            <person name="Alm E.J."/>
        </authorList>
    </citation>
    <scope>NUCLEOTIDE SEQUENCE [LARGE SCALE GENOMIC DNA]</scope>
    <source>
        <strain evidence="2 5">BIOML-A2</strain>
    </source>
</reference>
<dbReference type="Proteomes" id="UP000474718">
    <property type="component" value="Unassembled WGS sequence"/>
</dbReference>
<comment type="caution">
    <text evidence="3">The sequence shown here is derived from an EMBL/GenBank/DDBJ whole genome shotgun (WGS) entry which is preliminary data.</text>
</comment>
<evidence type="ECO:0000313" key="5">
    <source>
        <dbReference type="Proteomes" id="UP000474718"/>
    </source>
</evidence>
<name>A0AAQ1RUM1_9FIRM</name>
<dbReference type="RefSeq" id="WP_021658813.1">
    <property type="nucleotide sequence ID" value="NZ_FQVY01000001.1"/>
</dbReference>
<evidence type="ECO:0000259" key="1">
    <source>
        <dbReference type="PROSITE" id="PS51186"/>
    </source>
</evidence>
<dbReference type="AlphaFoldDB" id="A0AAQ1RUM1"/>
<evidence type="ECO:0000313" key="3">
    <source>
        <dbReference type="EMBL" id="SHF61927.1"/>
    </source>
</evidence>
<dbReference type="GO" id="GO:0004343">
    <property type="term" value="F:glucosamine 6-phosphate N-acetyltransferase activity"/>
    <property type="evidence" value="ECO:0007669"/>
    <property type="project" value="TreeGrafter"/>
</dbReference>
<dbReference type="InterPro" id="IPR039143">
    <property type="entry name" value="GNPNAT1-like"/>
</dbReference>
<evidence type="ECO:0000313" key="4">
    <source>
        <dbReference type="Proteomes" id="UP000184089"/>
    </source>
</evidence>
<gene>
    <name evidence="2" type="ORF">GT747_14320</name>
    <name evidence="3" type="ORF">SAMN05444424_0084</name>
</gene>
<dbReference type="CDD" id="cd04301">
    <property type="entry name" value="NAT_SF"/>
    <property type="match status" value="1"/>
</dbReference>
<sequence>MARQLQSEALRCEWHRGKEGAEDGFALRMEVFTYEQDFPAEIEVDEVDDTAYHLIVRRGGEAVAVCRLFPGEEPGQYIVGRVCVKKSCRGQKLGLLLMEETEGKARELGAHSLLLHAQVQAAGFYEAAGYTSQGKAFTEDGWPHVSMLKEL</sequence>
<protein>
    <submittedName>
        <fullName evidence="2">GNAT family N-acetyltransferase</fullName>
    </submittedName>
    <submittedName>
        <fullName evidence="3">Predicted N-acyltransferase, GNAT family</fullName>
    </submittedName>
</protein>
<evidence type="ECO:0000313" key="2">
    <source>
        <dbReference type="EMBL" id="MZL70913.1"/>
    </source>
</evidence>
<dbReference type="EMBL" id="FQVY01000001">
    <property type="protein sequence ID" value="SHF61927.1"/>
    <property type="molecule type" value="Genomic_DNA"/>
</dbReference>
<organism evidence="3 4">
    <name type="scientific">Bittarella massiliensis</name>
    <name type="common">ex Durand et al. 2017</name>
    <dbReference type="NCBI Taxonomy" id="1720313"/>
    <lineage>
        <taxon>Bacteria</taxon>
        <taxon>Bacillati</taxon>
        <taxon>Bacillota</taxon>
        <taxon>Clostridia</taxon>
        <taxon>Eubacteriales</taxon>
        <taxon>Oscillospiraceae</taxon>
        <taxon>Bittarella (ex Durand et al. 2017)</taxon>
    </lineage>
</organism>
<dbReference type="PANTHER" id="PTHR13355:SF11">
    <property type="entry name" value="GLUCOSAMINE 6-PHOSPHATE N-ACETYLTRANSFERASE"/>
    <property type="match status" value="1"/>
</dbReference>
<reference evidence="4" key="2">
    <citation type="submission" date="2016-11" db="EMBL/GenBank/DDBJ databases">
        <authorList>
            <person name="Jaros S."/>
            <person name="Januszkiewicz K."/>
            <person name="Wedrychowicz H."/>
        </authorList>
    </citation>
    <scope>NUCLEOTIDE SEQUENCE [LARGE SCALE GENOMIC DNA]</scope>
    <source>
        <strain evidence="4">DSM 4029</strain>
    </source>
</reference>
<dbReference type="PANTHER" id="PTHR13355">
    <property type="entry name" value="GLUCOSAMINE 6-PHOSPHATE N-ACETYLTRANSFERASE"/>
    <property type="match status" value="1"/>
</dbReference>